<evidence type="ECO:0000313" key="2">
    <source>
        <dbReference type="Proteomes" id="UP000295611"/>
    </source>
</evidence>
<comment type="caution">
    <text evidence="1">The sequence shown here is derived from an EMBL/GenBank/DDBJ whole genome shotgun (WGS) entry which is preliminary data.</text>
</comment>
<accession>A0A4V3DUP8</accession>
<gene>
    <name evidence="1" type="ORF">DFP86_11110</name>
</gene>
<dbReference type="EMBL" id="SNZP01000011">
    <property type="protein sequence ID" value="TDR76427.1"/>
    <property type="molecule type" value="Genomic_DNA"/>
</dbReference>
<organism evidence="1 2">
    <name type="scientific">Paludibacterium purpuratum</name>
    <dbReference type="NCBI Taxonomy" id="1144873"/>
    <lineage>
        <taxon>Bacteria</taxon>
        <taxon>Pseudomonadati</taxon>
        <taxon>Pseudomonadota</taxon>
        <taxon>Betaproteobacteria</taxon>
        <taxon>Neisseriales</taxon>
        <taxon>Chromobacteriaceae</taxon>
        <taxon>Paludibacterium</taxon>
    </lineage>
</organism>
<dbReference type="AlphaFoldDB" id="A0A4V3DUP8"/>
<proteinExistence type="predicted"/>
<keyword evidence="2" id="KW-1185">Reference proteome</keyword>
<evidence type="ECO:0000313" key="1">
    <source>
        <dbReference type="EMBL" id="TDR76427.1"/>
    </source>
</evidence>
<reference evidence="1 2" key="1">
    <citation type="submission" date="2019-03" db="EMBL/GenBank/DDBJ databases">
        <title>Genomic Encyclopedia of Type Strains, Phase III (KMG-III): the genomes of soil and plant-associated and newly described type strains.</title>
        <authorList>
            <person name="Whitman W."/>
        </authorList>
    </citation>
    <scope>NUCLEOTIDE SEQUENCE [LARGE SCALE GENOMIC DNA]</scope>
    <source>
        <strain evidence="1 2">CECT 8976</strain>
    </source>
</reference>
<sequence length="59" mass="6306">MRLVGQFITVVVQDYLYVPIILVSDVKLFELTLGRVAVVVGGTPQALLLLDGTGTANFA</sequence>
<name>A0A4V3DUP8_9NEIS</name>
<dbReference type="Proteomes" id="UP000295611">
    <property type="component" value="Unassembled WGS sequence"/>
</dbReference>
<protein>
    <submittedName>
        <fullName evidence="1">Uncharacterized protein</fullName>
    </submittedName>
</protein>